<evidence type="ECO:0000256" key="1">
    <source>
        <dbReference type="SAM" id="MobiDB-lite"/>
    </source>
</evidence>
<evidence type="ECO:0000313" key="4">
    <source>
        <dbReference type="EMBL" id="KAF9448559.1"/>
    </source>
</evidence>
<accession>A0A9P5XDZ9</accession>
<dbReference type="PROSITE" id="PS50231">
    <property type="entry name" value="RICIN_B_LECTIN"/>
    <property type="match status" value="1"/>
</dbReference>
<keyword evidence="5" id="KW-1185">Reference proteome</keyword>
<feature type="domain" description="Ricin B lectin" evidence="3">
    <location>
        <begin position="89"/>
        <end position="224"/>
    </location>
</feature>
<organism evidence="4 5">
    <name type="scientific">Macrolepiota fuliginosa MF-IS2</name>
    <dbReference type="NCBI Taxonomy" id="1400762"/>
    <lineage>
        <taxon>Eukaryota</taxon>
        <taxon>Fungi</taxon>
        <taxon>Dikarya</taxon>
        <taxon>Basidiomycota</taxon>
        <taxon>Agaricomycotina</taxon>
        <taxon>Agaricomycetes</taxon>
        <taxon>Agaricomycetidae</taxon>
        <taxon>Agaricales</taxon>
        <taxon>Agaricineae</taxon>
        <taxon>Agaricaceae</taxon>
        <taxon>Macrolepiota</taxon>
    </lineage>
</organism>
<dbReference type="InterPro" id="IPR000772">
    <property type="entry name" value="Ricin_B_lectin"/>
</dbReference>
<evidence type="ECO:0000313" key="5">
    <source>
        <dbReference type="Proteomes" id="UP000807342"/>
    </source>
</evidence>
<proteinExistence type="predicted"/>
<feature type="region of interest" description="Disordered" evidence="1">
    <location>
        <begin position="68"/>
        <end position="94"/>
    </location>
</feature>
<evidence type="ECO:0000259" key="3">
    <source>
        <dbReference type="SMART" id="SM00458"/>
    </source>
</evidence>
<feature type="signal peptide" evidence="2">
    <location>
        <begin position="1"/>
        <end position="20"/>
    </location>
</feature>
<name>A0A9P5XDZ9_9AGAR</name>
<evidence type="ECO:0000256" key="2">
    <source>
        <dbReference type="SAM" id="SignalP"/>
    </source>
</evidence>
<dbReference type="Pfam" id="PF00652">
    <property type="entry name" value="Ricin_B_lectin"/>
    <property type="match status" value="1"/>
</dbReference>
<sequence length="225" mass="23473">MPSLKFISFAVLFSASTVFAQVSSSVVSSLAPTVTTVISSSATATVADPSTSADTTITISPTTSSATTITVAPPTTVPTTTTTSTPPTSTPVPSFRIHPNGNTAKCLDVRGAVFQDGTPVQIFDCNGTPAQDWIIAPGEGHVVLANTGFCLDAGSAPANGVGMKIWQCFANLPAQDWFYTGDQRIALTNQGFCLDLTGGVLTNSNQIQTWKCTDFDANQIWTITN</sequence>
<dbReference type="EMBL" id="MU151157">
    <property type="protein sequence ID" value="KAF9448559.1"/>
    <property type="molecule type" value="Genomic_DNA"/>
</dbReference>
<dbReference type="Proteomes" id="UP000807342">
    <property type="component" value="Unassembled WGS sequence"/>
</dbReference>
<gene>
    <name evidence="4" type="ORF">P691DRAFT_775321</name>
</gene>
<dbReference type="CDD" id="cd00161">
    <property type="entry name" value="beta-trefoil_Ricin-like"/>
    <property type="match status" value="1"/>
</dbReference>
<dbReference type="InterPro" id="IPR035992">
    <property type="entry name" value="Ricin_B-like_lectins"/>
</dbReference>
<keyword evidence="2" id="KW-0732">Signal</keyword>
<comment type="caution">
    <text evidence="4">The sequence shown here is derived from an EMBL/GenBank/DDBJ whole genome shotgun (WGS) entry which is preliminary data.</text>
</comment>
<dbReference type="OrthoDB" id="6770063at2759"/>
<feature type="chain" id="PRO_5040394115" evidence="2">
    <location>
        <begin position="21"/>
        <end position="225"/>
    </location>
</feature>
<reference evidence="4" key="1">
    <citation type="submission" date="2020-11" db="EMBL/GenBank/DDBJ databases">
        <authorList>
            <consortium name="DOE Joint Genome Institute"/>
            <person name="Ahrendt S."/>
            <person name="Riley R."/>
            <person name="Andreopoulos W."/>
            <person name="Labutti K."/>
            <person name="Pangilinan J."/>
            <person name="Ruiz-Duenas F.J."/>
            <person name="Barrasa J.M."/>
            <person name="Sanchez-Garcia M."/>
            <person name="Camarero S."/>
            <person name="Miyauchi S."/>
            <person name="Serrano A."/>
            <person name="Linde D."/>
            <person name="Babiker R."/>
            <person name="Drula E."/>
            <person name="Ayuso-Fernandez I."/>
            <person name="Pacheco R."/>
            <person name="Padilla G."/>
            <person name="Ferreira P."/>
            <person name="Barriuso J."/>
            <person name="Kellner H."/>
            <person name="Castanera R."/>
            <person name="Alfaro M."/>
            <person name="Ramirez L."/>
            <person name="Pisabarro A.G."/>
            <person name="Kuo A."/>
            <person name="Tritt A."/>
            <person name="Lipzen A."/>
            <person name="He G."/>
            <person name="Yan M."/>
            <person name="Ng V."/>
            <person name="Cullen D."/>
            <person name="Martin F."/>
            <person name="Rosso M.-N."/>
            <person name="Henrissat B."/>
            <person name="Hibbett D."/>
            <person name="Martinez A.T."/>
            <person name="Grigoriev I.V."/>
        </authorList>
    </citation>
    <scope>NUCLEOTIDE SEQUENCE</scope>
    <source>
        <strain evidence="4">MF-IS2</strain>
    </source>
</reference>
<dbReference type="SMART" id="SM00458">
    <property type="entry name" value="RICIN"/>
    <property type="match status" value="1"/>
</dbReference>
<dbReference type="AlphaFoldDB" id="A0A9P5XDZ9"/>
<protein>
    <submittedName>
        <fullName evidence="4">Carbohydrate-binding module family 13 protein</fullName>
    </submittedName>
</protein>
<dbReference type="Gene3D" id="2.80.10.50">
    <property type="match status" value="2"/>
</dbReference>
<dbReference type="SUPFAM" id="SSF50370">
    <property type="entry name" value="Ricin B-like lectins"/>
    <property type="match status" value="1"/>
</dbReference>